<dbReference type="Gene3D" id="1.10.10.630">
    <property type="entry name" value="DnaD domain-like"/>
    <property type="match status" value="1"/>
</dbReference>
<protein>
    <submittedName>
        <fullName evidence="3">DnaD domain protein</fullName>
    </submittedName>
</protein>
<dbReference type="InterPro" id="IPR053162">
    <property type="entry name" value="DnaD"/>
</dbReference>
<dbReference type="AlphaFoldDB" id="A0A831T6S7"/>
<evidence type="ECO:0000259" key="2">
    <source>
        <dbReference type="Pfam" id="PF07261"/>
    </source>
</evidence>
<sequence length="243" mass="27264">MPEPAAPGPEQITLPEALLRRLLAEVRDPAELKVVLAVARLHAHQGSRLPAVPELALFQDPELLRGLRPAGTDRAPLEEIGRGIELAVARGLLLRVRAGQNEHDAGTRWLLLATPEAQAFVRAARQQPAGRLEPGLGGAAVIEIERPNVFRLYEQNIGMLTPLLAERLIEALELYPQEWIEDAIAEAVSYGRRNWRYIQRILERWALEGRQHETDQGRHGPARPLDPDKYIRGKYAPLFRQRG</sequence>
<proteinExistence type="inferred from homology"/>
<organism evidence="3">
    <name type="scientific">Thermorudis peleae</name>
    <dbReference type="NCBI Taxonomy" id="1382356"/>
    <lineage>
        <taxon>Bacteria</taxon>
        <taxon>Pseudomonadati</taxon>
        <taxon>Thermomicrobiota</taxon>
        <taxon>Thermomicrobia</taxon>
        <taxon>Thermomicrobia incertae sedis</taxon>
        <taxon>Thermorudis</taxon>
    </lineage>
</organism>
<dbReference type="PANTHER" id="PTHR37293:SF5">
    <property type="entry name" value="DNA REPLICATION PROTEIN"/>
    <property type="match status" value="1"/>
</dbReference>
<feature type="domain" description="DnaB/C C-terminal" evidence="2">
    <location>
        <begin position="150"/>
        <end position="209"/>
    </location>
</feature>
<reference evidence="3" key="1">
    <citation type="journal article" date="2020" name="mSystems">
        <title>Genome- and Community-Level Interaction Insights into Carbon Utilization and Element Cycling Functions of Hydrothermarchaeota in Hydrothermal Sediment.</title>
        <authorList>
            <person name="Zhou Z."/>
            <person name="Liu Y."/>
            <person name="Xu W."/>
            <person name="Pan J."/>
            <person name="Luo Z.H."/>
            <person name="Li M."/>
        </authorList>
    </citation>
    <scope>NUCLEOTIDE SEQUENCE [LARGE SCALE GENOMIC DNA]</scope>
    <source>
        <strain evidence="3">SpSt-210</strain>
    </source>
</reference>
<evidence type="ECO:0000313" key="3">
    <source>
        <dbReference type="EMBL" id="HEG90067.1"/>
    </source>
</evidence>
<dbReference type="SUPFAM" id="SSF158499">
    <property type="entry name" value="DnaD domain-like"/>
    <property type="match status" value="1"/>
</dbReference>
<name>A0A831T6S7_9BACT</name>
<gene>
    <name evidence="3" type="ORF">ENP34_01270</name>
</gene>
<dbReference type="NCBIfam" id="TIGR01446">
    <property type="entry name" value="DnaD_dom"/>
    <property type="match status" value="1"/>
</dbReference>
<dbReference type="PANTHER" id="PTHR37293">
    <property type="entry name" value="PHAGE REPLICATION PROTEIN-RELATED"/>
    <property type="match status" value="1"/>
</dbReference>
<comment type="similarity">
    <text evidence="1">Belongs to the DnaB/DnaD family.</text>
</comment>
<dbReference type="InterPro" id="IPR006343">
    <property type="entry name" value="DnaB/C_C"/>
</dbReference>
<dbReference type="EMBL" id="DSIY01000028">
    <property type="protein sequence ID" value="HEG90067.1"/>
    <property type="molecule type" value="Genomic_DNA"/>
</dbReference>
<evidence type="ECO:0000256" key="1">
    <source>
        <dbReference type="ARBA" id="ARBA00093462"/>
    </source>
</evidence>
<comment type="caution">
    <text evidence="3">The sequence shown here is derived from an EMBL/GenBank/DDBJ whole genome shotgun (WGS) entry which is preliminary data.</text>
</comment>
<accession>A0A831T6S7</accession>
<dbReference type="InterPro" id="IPR034829">
    <property type="entry name" value="DnaD-like_sf"/>
</dbReference>
<dbReference type="Pfam" id="PF07261">
    <property type="entry name" value="DnaB_2"/>
    <property type="match status" value="1"/>
</dbReference>